<dbReference type="Proteomes" id="UP000504636">
    <property type="component" value="Unplaced"/>
</dbReference>
<dbReference type="EMBL" id="MU003697">
    <property type="protein sequence ID" value="KAF2812678.1"/>
    <property type="molecule type" value="Genomic_DNA"/>
</dbReference>
<protein>
    <submittedName>
        <fullName evidence="2 4">Uncharacterized protein</fullName>
    </submittedName>
</protein>
<keyword evidence="3" id="KW-1185">Reference proteome</keyword>
<reference evidence="4" key="3">
    <citation type="submission" date="2025-04" db="UniProtKB">
        <authorList>
            <consortium name="RefSeq"/>
        </authorList>
    </citation>
    <scope>IDENTIFICATION</scope>
    <source>
        <strain evidence="4">CBS 304.34</strain>
    </source>
</reference>
<dbReference type="GeneID" id="54454788"/>
<feature type="compositionally biased region" description="Polar residues" evidence="1">
    <location>
        <begin position="1"/>
        <end position="30"/>
    </location>
</feature>
<name>A0A6A6YVU6_9PEZI</name>
<proteinExistence type="predicted"/>
<reference evidence="4" key="2">
    <citation type="submission" date="2020-04" db="EMBL/GenBank/DDBJ databases">
        <authorList>
            <consortium name="NCBI Genome Project"/>
        </authorList>
    </citation>
    <scope>NUCLEOTIDE SEQUENCE</scope>
    <source>
        <strain evidence="4">CBS 304.34</strain>
    </source>
</reference>
<gene>
    <name evidence="2 4" type="ORF">BDZ99DRAFT_271807</name>
</gene>
<reference evidence="2 4" key="1">
    <citation type="journal article" date="2020" name="Stud. Mycol.">
        <title>101 Dothideomycetes genomes: a test case for predicting lifestyles and emergence of pathogens.</title>
        <authorList>
            <person name="Haridas S."/>
            <person name="Albert R."/>
            <person name="Binder M."/>
            <person name="Bloem J."/>
            <person name="Labutti K."/>
            <person name="Salamov A."/>
            <person name="Andreopoulos B."/>
            <person name="Baker S."/>
            <person name="Barry K."/>
            <person name="Bills G."/>
            <person name="Bluhm B."/>
            <person name="Cannon C."/>
            <person name="Castanera R."/>
            <person name="Culley D."/>
            <person name="Daum C."/>
            <person name="Ezra D."/>
            <person name="Gonzalez J."/>
            <person name="Henrissat B."/>
            <person name="Kuo A."/>
            <person name="Liang C."/>
            <person name="Lipzen A."/>
            <person name="Lutzoni F."/>
            <person name="Magnuson J."/>
            <person name="Mondo S."/>
            <person name="Nolan M."/>
            <person name="Ohm R."/>
            <person name="Pangilinan J."/>
            <person name="Park H.-J."/>
            <person name="Ramirez L."/>
            <person name="Alfaro M."/>
            <person name="Sun H."/>
            <person name="Tritt A."/>
            <person name="Yoshinaga Y."/>
            <person name="Zwiers L.-H."/>
            <person name="Turgeon B."/>
            <person name="Goodwin S."/>
            <person name="Spatafora J."/>
            <person name="Crous P."/>
            <person name="Grigoriev I."/>
        </authorList>
    </citation>
    <scope>NUCLEOTIDE SEQUENCE</scope>
    <source>
        <strain evidence="2 4">CBS 304.34</strain>
    </source>
</reference>
<dbReference type="RefSeq" id="XP_033579642.1">
    <property type="nucleotide sequence ID" value="XM_033713895.1"/>
</dbReference>
<evidence type="ECO:0000313" key="4">
    <source>
        <dbReference type="RefSeq" id="XP_033579642.1"/>
    </source>
</evidence>
<evidence type="ECO:0000313" key="3">
    <source>
        <dbReference type="Proteomes" id="UP000504636"/>
    </source>
</evidence>
<organism evidence="2">
    <name type="scientific">Mytilinidion resinicola</name>
    <dbReference type="NCBI Taxonomy" id="574789"/>
    <lineage>
        <taxon>Eukaryota</taxon>
        <taxon>Fungi</taxon>
        <taxon>Dikarya</taxon>
        <taxon>Ascomycota</taxon>
        <taxon>Pezizomycotina</taxon>
        <taxon>Dothideomycetes</taxon>
        <taxon>Pleosporomycetidae</taxon>
        <taxon>Mytilinidiales</taxon>
        <taxon>Mytilinidiaceae</taxon>
        <taxon>Mytilinidion</taxon>
    </lineage>
</organism>
<feature type="compositionally biased region" description="Polar residues" evidence="1">
    <location>
        <begin position="60"/>
        <end position="69"/>
    </location>
</feature>
<evidence type="ECO:0000256" key="1">
    <source>
        <dbReference type="SAM" id="MobiDB-lite"/>
    </source>
</evidence>
<feature type="region of interest" description="Disordered" evidence="1">
    <location>
        <begin position="1"/>
        <end position="96"/>
    </location>
</feature>
<sequence>MSPDKLTSSKLMDFSSNLAQLKQAKPSRQNPRIPPPWRSETVPPEKLTSSKLTIILSAHKQANPNRQNPTPGPHPHPAHSHQHNPRADPPLAPPNTALDCALRAISIQPRPRMPRFRPFQESSNPF</sequence>
<accession>A0A6A6YVU6</accession>
<dbReference type="AlphaFoldDB" id="A0A6A6YVU6"/>
<evidence type="ECO:0000313" key="2">
    <source>
        <dbReference type="EMBL" id="KAF2812678.1"/>
    </source>
</evidence>